<dbReference type="Proteomes" id="UP001345691">
    <property type="component" value="Unassembled WGS sequence"/>
</dbReference>
<dbReference type="PANTHER" id="PTHR43283">
    <property type="entry name" value="BETA-LACTAMASE-RELATED"/>
    <property type="match status" value="1"/>
</dbReference>
<dbReference type="InterPro" id="IPR050789">
    <property type="entry name" value="Diverse_Enzym_Activities"/>
</dbReference>
<sequence length="381" mass="42651">MTSFDEVFSLAANPGPNRKIPGAVVIAADRSGEICYLNCQGTTSIDEALAQPISADHTFWIASCTKLMTTIAALQCVDKGLLTLDGDVLSILPEFRHPDILAEFDSKTGEPAFKKASNKITLRQLLTHSSGMGYAFVSPKLVRWRKWVENDPERSKGNLFDMPLVYEPGEGWEYGVGVDWAGQMVERVNGGVRLGEYMKEYIWDPLGMKSTTFRVFEDENEDIRNRLCPMTRRTGSGVLKPAPPYRRYDWKDDYGGQGICCSPNDFIKLLGAVLKNDGTLLKKETVEMMFQPQLSDDRYLKARMAEPVEGGMLRAGVKSNAWDFGFGGILNMEDVEGLCKKGTMTWGGYANTYWLLAPGVSDSLDLYLAFRRHMYRKYAST</sequence>
<dbReference type="InterPro" id="IPR001466">
    <property type="entry name" value="Beta-lactam-related"/>
</dbReference>
<evidence type="ECO:0000313" key="4">
    <source>
        <dbReference type="EMBL" id="KAK5066896.1"/>
    </source>
</evidence>
<organism evidence="4 5">
    <name type="scientific">Exophiala sideris</name>
    <dbReference type="NCBI Taxonomy" id="1016849"/>
    <lineage>
        <taxon>Eukaryota</taxon>
        <taxon>Fungi</taxon>
        <taxon>Dikarya</taxon>
        <taxon>Ascomycota</taxon>
        <taxon>Pezizomycotina</taxon>
        <taxon>Eurotiomycetes</taxon>
        <taxon>Chaetothyriomycetidae</taxon>
        <taxon>Chaetothyriales</taxon>
        <taxon>Herpotrichiellaceae</taxon>
        <taxon>Exophiala</taxon>
    </lineage>
</organism>
<evidence type="ECO:0000259" key="3">
    <source>
        <dbReference type="Pfam" id="PF00144"/>
    </source>
</evidence>
<evidence type="ECO:0000313" key="5">
    <source>
        <dbReference type="Proteomes" id="UP001345691"/>
    </source>
</evidence>
<keyword evidence="5" id="KW-1185">Reference proteome</keyword>
<dbReference type="EMBL" id="JAVRRF010000003">
    <property type="protein sequence ID" value="KAK5066896.1"/>
    <property type="molecule type" value="Genomic_DNA"/>
</dbReference>
<keyword evidence="2" id="KW-0378">Hydrolase</keyword>
<gene>
    <name evidence="4" type="ORF">LTR69_002244</name>
</gene>
<dbReference type="Pfam" id="PF00144">
    <property type="entry name" value="Beta-lactamase"/>
    <property type="match status" value="1"/>
</dbReference>
<comment type="similarity">
    <text evidence="1">Belongs to the class-A beta-lactamase family.</text>
</comment>
<dbReference type="InterPro" id="IPR012338">
    <property type="entry name" value="Beta-lactam/transpept-like"/>
</dbReference>
<dbReference type="Gene3D" id="3.40.710.10">
    <property type="entry name" value="DD-peptidase/beta-lactamase superfamily"/>
    <property type="match status" value="1"/>
</dbReference>
<name>A0ABR0JLP6_9EURO</name>
<reference evidence="4 5" key="1">
    <citation type="submission" date="2023-08" db="EMBL/GenBank/DDBJ databases">
        <title>Black Yeasts Isolated from many extreme environments.</title>
        <authorList>
            <person name="Coleine C."/>
            <person name="Stajich J.E."/>
            <person name="Selbmann L."/>
        </authorList>
    </citation>
    <scope>NUCLEOTIDE SEQUENCE [LARGE SCALE GENOMIC DNA]</scope>
    <source>
        <strain evidence="4 5">CCFEE 6328</strain>
    </source>
</reference>
<evidence type="ECO:0000256" key="2">
    <source>
        <dbReference type="ARBA" id="ARBA00022801"/>
    </source>
</evidence>
<comment type="caution">
    <text evidence="4">The sequence shown here is derived from an EMBL/GenBank/DDBJ whole genome shotgun (WGS) entry which is preliminary data.</text>
</comment>
<dbReference type="SUPFAM" id="SSF56601">
    <property type="entry name" value="beta-lactamase/transpeptidase-like"/>
    <property type="match status" value="1"/>
</dbReference>
<proteinExistence type="inferred from homology"/>
<evidence type="ECO:0000256" key="1">
    <source>
        <dbReference type="ARBA" id="ARBA00009009"/>
    </source>
</evidence>
<dbReference type="PANTHER" id="PTHR43283:SF17">
    <property type="entry name" value="(LOVD), PUTATIVE (AFU_ORTHOLOGUE AFUA_5G00920)-RELATED"/>
    <property type="match status" value="1"/>
</dbReference>
<protein>
    <recommendedName>
        <fullName evidence="3">Beta-lactamase-related domain-containing protein</fullName>
    </recommendedName>
</protein>
<accession>A0ABR0JLP6</accession>
<feature type="domain" description="Beta-lactamase-related" evidence="3">
    <location>
        <begin position="18"/>
        <end position="358"/>
    </location>
</feature>